<comment type="caution">
    <text evidence="2">The sequence shown here is derived from an EMBL/GenBank/DDBJ whole genome shotgun (WGS) entry which is preliminary data.</text>
</comment>
<evidence type="ECO:0000259" key="1">
    <source>
        <dbReference type="PROSITE" id="PS52045"/>
    </source>
</evidence>
<dbReference type="EMBL" id="PKMF04001164">
    <property type="protein sequence ID" value="KAK7813941.1"/>
    <property type="molecule type" value="Genomic_DNA"/>
</dbReference>
<sequence length="118" mass="13763">PSSPRFSPLFQNHSSFFLFSFLKKSKEEDLLRASSVANYGRQKYNSIPNYKNNENHEYATLIEERDTYYGMNAEINMWNPQVQEQNEFSLAQFWKEGIDNNGVTLYTIEASAMAHAKH</sequence>
<feature type="domain" description="Neprosin PEP catalytic" evidence="1">
    <location>
        <begin position="49"/>
        <end position="118"/>
    </location>
</feature>
<reference evidence="2 3" key="1">
    <citation type="journal article" date="2018" name="Sci. Data">
        <title>The draft genome sequence of cork oak.</title>
        <authorList>
            <person name="Ramos A.M."/>
            <person name="Usie A."/>
            <person name="Barbosa P."/>
            <person name="Barros P.M."/>
            <person name="Capote T."/>
            <person name="Chaves I."/>
            <person name="Simoes F."/>
            <person name="Abreu I."/>
            <person name="Carrasquinho I."/>
            <person name="Faro C."/>
            <person name="Guimaraes J.B."/>
            <person name="Mendonca D."/>
            <person name="Nobrega F."/>
            <person name="Rodrigues L."/>
            <person name="Saibo N.J.M."/>
            <person name="Varela M.C."/>
            <person name="Egas C."/>
            <person name="Matos J."/>
            <person name="Miguel C.M."/>
            <person name="Oliveira M.M."/>
            <person name="Ricardo C.P."/>
            <person name="Goncalves S."/>
        </authorList>
    </citation>
    <scope>NUCLEOTIDE SEQUENCE [LARGE SCALE GENOMIC DNA]</scope>
    <source>
        <strain evidence="3">cv. HL8</strain>
    </source>
</reference>
<proteinExistence type="predicted"/>
<organism evidence="2 3">
    <name type="scientific">Quercus suber</name>
    <name type="common">Cork oak</name>
    <dbReference type="NCBI Taxonomy" id="58331"/>
    <lineage>
        <taxon>Eukaryota</taxon>
        <taxon>Viridiplantae</taxon>
        <taxon>Streptophyta</taxon>
        <taxon>Embryophyta</taxon>
        <taxon>Tracheophyta</taxon>
        <taxon>Spermatophyta</taxon>
        <taxon>Magnoliopsida</taxon>
        <taxon>eudicotyledons</taxon>
        <taxon>Gunneridae</taxon>
        <taxon>Pentapetalae</taxon>
        <taxon>rosids</taxon>
        <taxon>fabids</taxon>
        <taxon>Fagales</taxon>
        <taxon>Fagaceae</taxon>
        <taxon>Quercus</taxon>
    </lineage>
</organism>
<dbReference type="InterPro" id="IPR004314">
    <property type="entry name" value="Neprosin"/>
</dbReference>
<accession>A0AAW0IIE1</accession>
<evidence type="ECO:0000313" key="2">
    <source>
        <dbReference type="EMBL" id="KAK7813941.1"/>
    </source>
</evidence>
<name>A0AAW0IIE1_QUESU</name>
<dbReference type="AlphaFoldDB" id="A0AAW0IIE1"/>
<evidence type="ECO:0000313" key="3">
    <source>
        <dbReference type="Proteomes" id="UP000237347"/>
    </source>
</evidence>
<keyword evidence="3" id="KW-1185">Reference proteome</keyword>
<feature type="non-terminal residue" evidence="2">
    <location>
        <position position="1"/>
    </location>
</feature>
<gene>
    <name evidence="2" type="ORF">CFP56_004134</name>
</gene>
<protein>
    <recommendedName>
        <fullName evidence="1">Neprosin PEP catalytic domain-containing protein</fullName>
    </recommendedName>
</protein>
<dbReference type="Proteomes" id="UP000237347">
    <property type="component" value="Unassembled WGS sequence"/>
</dbReference>
<dbReference type="PROSITE" id="PS52045">
    <property type="entry name" value="NEPROSIN_PEP_CD"/>
    <property type="match status" value="1"/>
</dbReference>